<dbReference type="CDD" id="cd02869">
    <property type="entry name" value="PseudoU_synth_RluA_like"/>
    <property type="match status" value="1"/>
</dbReference>
<dbReference type="PROSITE" id="PS01129">
    <property type="entry name" value="PSI_RLU"/>
    <property type="match status" value="1"/>
</dbReference>
<evidence type="ECO:0000313" key="5">
    <source>
        <dbReference type="Proteomes" id="UP001597557"/>
    </source>
</evidence>
<gene>
    <name evidence="4" type="ORF">ACFS5N_14975</name>
</gene>
<proteinExistence type="inferred from homology"/>
<evidence type="ECO:0000259" key="3">
    <source>
        <dbReference type="Pfam" id="PF00849"/>
    </source>
</evidence>
<protein>
    <submittedName>
        <fullName evidence="4">RluA family pseudouridine synthase</fullName>
        <ecNumber evidence="4">5.4.99.-</ecNumber>
    </submittedName>
</protein>
<dbReference type="Pfam" id="PF00849">
    <property type="entry name" value="PseudoU_synth_2"/>
    <property type="match status" value="1"/>
</dbReference>
<dbReference type="EMBL" id="JBHUPD010000003">
    <property type="protein sequence ID" value="MFD2873786.1"/>
    <property type="molecule type" value="Genomic_DNA"/>
</dbReference>
<dbReference type="InterPro" id="IPR006145">
    <property type="entry name" value="PsdUridine_synth_RsuA/RluA"/>
</dbReference>
<dbReference type="EC" id="5.4.99.-" evidence="4"/>
<sequence length="242" mass="27798">MARPEFHYEDHDITDKDVLYEDNHLIAINKRAGDIVQVDDTGDESLDEKVKKYLTKKYNKPNGAFLGVVHRLDRPVSGVILFAKTSKALDRINKMFKAREMHKTYYAVTRKRPYPTAGTLVHYLIKNPQKNVTKAFDHEVANGQRSELHYKLVGELDGYFLIEVDPITGRPHQIRVQLSTLGTPIVGDNKYGYPRGSLRKSICLHARRLQFIHPIKKEPILITAPVPKDGFWEKFEGMMDQA</sequence>
<comment type="caution">
    <text evidence="4">The sequence shown here is derived from an EMBL/GenBank/DDBJ whole genome shotgun (WGS) entry which is preliminary data.</text>
</comment>
<name>A0ABW5YET8_9SPHI</name>
<evidence type="ECO:0000256" key="1">
    <source>
        <dbReference type="ARBA" id="ARBA00010876"/>
    </source>
</evidence>
<feature type="domain" description="Pseudouridine synthase RsuA/RluA-like" evidence="3">
    <location>
        <begin position="24"/>
        <end position="179"/>
    </location>
</feature>
<dbReference type="SUPFAM" id="SSF55120">
    <property type="entry name" value="Pseudouridine synthase"/>
    <property type="match status" value="1"/>
</dbReference>
<dbReference type="GO" id="GO:0016853">
    <property type="term" value="F:isomerase activity"/>
    <property type="evidence" value="ECO:0007669"/>
    <property type="project" value="UniProtKB-KW"/>
</dbReference>
<comment type="similarity">
    <text evidence="1">Belongs to the pseudouridine synthase RluA family.</text>
</comment>
<accession>A0ABW5YET8</accession>
<evidence type="ECO:0000256" key="2">
    <source>
        <dbReference type="ARBA" id="ARBA00023235"/>
    </source>
</evidence>
<dbReference type="Gene3D" id="3.30.2350.10">
    <property type="entry name" value="Pseudouridine synthase"/>
    <property type="match status" value="1"/>
</dbReference>
<dbReference type="InterPro" id="IPR020103">
    <property type="entry name" value="PsdUridine_synth_cat_dom_sf"/>
</dbReference>
<dbReference type="Proteomes" id="UP001597557">
    <property type="component" value="Unassembled WGS sequence"/>
</dbReference>
<dbReference type="PANTHER" id="PTHR21600:SF83">
    <property type="entry name" value="PSEUDOURIDYLATE SYNTHASE RPUSD4, MITOCHONDRIAL"/>
    <property type="match status" value="1"/>
</dbReference>
<dbReference type="InterPro" id="IPR050188">
    <property type="entry name" value="RluA_PseudoU_synthase"/>
</dbReference>
<keyword evidence="5" id="KW-1185">Reference proteome</keyword>
<keyword evidence="2 4" id="KW-0413">Isomerase</keyword>
<evidence type="ECO:0000313" key="4">
    <source>
        <dbReference type="EMBL" id="MFD2873786.1"/>
    </source>
</evidence>
<dbReference type="InterPro" id="IPR006224">
    <property type="entry name" value="PsdUridine_synth_RluA-like_CS"/>
</dbReference>
<reference evidence="5" key="1">
    <citation type="journal article" date="2019" name="Int. J. Syst. Evol. Microbiol.">
        <title>The Global Catalogue of Microorganisms (GCM) 10K type strain sequencing project: providing services to taxonomists for standard genome sequencing and annotation.</title>
        <authorList>
            <consortium name="The Broad Institute Genomics Platform"/>
            <consortium name="The Broad Institute Genome Sequencing Center for Infectious Disease"/>
            <person name="Wu L."/>
            <person name="Ma J."/>
        </authorList>
    </citation>
    <scope>NUCLEOTIDE SEQUENCE [LARGE SCALE GENOMIC DNA]</scope>
    <source>
        <strain evidence="5">KCTC 22437</strain>
    </source>
</reference>
<dbReference type="RefSeq" id="WP_377187201.1">
    <property type="nucleotide sequence ID" value="NZ_JBHUPD010000003.1"/>
</dbReference>
<dbReference type="PANTHER" id="PTHR21600">
    <property type="entry name" value="MITOCHONDRIAL RNA PSEUDOURIDINE SYNTHASE"/>
    <property type="match status" value="1"/>
</dbReference>
<organism evidence="4 5">
    <name type="scientific">Mucilaginibacter ximonensis</name>
    <dbReference type="NCBI Taxonomy" id="538021"/>
    <lineage>
        <taxon>Bacteria</taxon>
        <taxon>Pseudomonadati</taxon>
        <taxon>Bacteroidota</taxon>
        <taxon>Sphingobacteriia</taxon>
        <taxon>Sphingobacteriales</taxon>
        <taxon>Sphingobacteriaceae</taxon>
        <taxon>Mucilaginibacter</taxon>
    </lineage>
</organism>